<dbReference type="Proteomes" id="UP000063699">
    <property type="component" value="Chromosome"/>
</dbReference>
<accession>A0A0N9IC79</accession>
<dbReference type="AlphaFoldDB" id="A0A0N9IC79"/>
<feature type="transmembrane region" description="Helical" evidence="1">
    <location>
        <begin position="21"/>
        <end position="43"/>
    </location>
</feature>
<keyword evidence="3" id="KW-1185">Reference proteome</keyword>
<feature type="transmembrane region" description="Helical" evidence="1">
    <location>
        <begin position="111"/>
        <end position="139"/>
    </location>
</feature>
<proteinExistence type="predicted"/>
<evidence type="ECO:0000256" key="1">
    <source>
        <dbReference type="SAM" id="Phobius"/>
    </source>
</evidence>
<keyword evidence="1" id="KW-0472">Membrane</keyword>
<evidence type="ECO:0000313" key="3">
    <source>
        <dbReference type="Proteomes" id="UP000063699"/>
    </source>
</evidence>
<gene>
    <name evidence="2" type="ORF">AOZ06_50470</name>
</gene>
<feature type="transmembrane region" description="Helical" evidence="1">
    <location>
        <begin position="70"/>
        <end position="90"/>
    </location>
</feature>
<evidence type="ECO:0000313" key="2">
    <source>
        <dbReference type="EMBL" id="ALG14014.1"/>
    </source>
</evidence>
<dbReference type="STRING" id="860235.AOZ06_50470"/>
<name>A0A0N9IC79_9PSEU</name>
<reference evidence="2 3" key="1">
    <citation type="submission" date="2015-07" db="EMBL/GenBank/DDBJ databases">
        <title>Genome sequencing of Kibdelosporangium phytohabitans.</title>
        <authorList>
            <person name="Qin S."/>
            <person name="Xing K."/>
        </authorList>
    </citation>
    <scope>NUCLEOTIDE SEQUENCE [LARGE SCALE GENOMIC DNA]</scope>
    <source>
        <strain evidence="2 3">KLBMP1111</strain>
    </source>
</reference>
<organism evidence="2 3">
    <name type="scientific">Kibdelosporangium phytohabitans</name>
    <dbReference type="NCBI Taxonomy" id="860235"/>
    <lineage>
        <taxon>Bacteria</taxon>
        <taxon>Bacillati</taxon>
        <taxon>Actinomycetota</taxon>
        <taxon>Actinomycetes</taxon>
        <taxon>Pseudonocardiales</taxon>
        <taxon>Pseudonocardiaceae</taxon>
        <taxon>Kibdelosporangium</taxon>
    </lineage>
</organism>
<protein>
    <submittedName>
        <fullName evidence="2">Uncharacterized protein</fullName>
    </submittedName>
</protein>
<dbReference type="KEGG" id="kphy:AOZ06_50470"/>
<keyword evidence="1" id="KW-0812">Transmembrane</keyword>
<keyword evidence="1" id="KW-1133">Transmembrane helix</keyword>
<sequence>MRTVKMRISGGDTDAPSVIRVSFWAWIAAAAIGLIDAVLFFYFKNTLIDSTMRARPDLNVDQVRSGANSFVWLTLILAVLFGSLYAYFGYRMRAGERKARTRLMIAGVVHLVVSILFPVSLIVLIGVVLSLVGVLAMYLPAAAKTYFTDEV</sequence>
<dbReference type="EMBL" id="CP012752">
    <property type="protein sequence ID" value="ALG14014.1"/>
    <property type="molecule type" value="Genomic_DNA"/>
</dbReference>